<evidence type="ECO:0000256" key="1">
    <source>
        <dbReference type="SAM" id="MobiDB-lite"/>
    </source>
</evidence>
<proteinExistence type="predicted"/>
<dbReference type="EMBL" id="GL883091">
    <property type="protein sequence ID" value="EGG12015.1"/>
    <property type="molecule type" value="Genomic_DNA"/>
</dbReference>
<feature type="region of interest" description="Disordered" evidence="1">
    <location>
        <begin position="94"/>
        <end position="148"/>
    </location>
</feature>
<keyword evidence="3" id="KW-1185">Reference proteome</keyword>
<dbReference type="HOGENOM" id="CLU_1235266_0_0_1"/>
<accession>F4R5A8</accession>
<name>F4R5A8_MELLP</name>
<dbReference type="AlphaFoldDB" id="F4R5A8"/>
<dbReference type="RefSeq" id="XP_007404390.1">
    <property type="nucleotide sequence ID" value="XM_007404328.1"/>
</dbReference>
<reference evidence="3" key="1">
    <citation type="journal article" date="2011" name="Proc. Natl. Acad. Sci. U.S.A.">
        <title>Obligate biotrophy features unraveled by the genomic analysis of rust fungi.</title>
        <authorList>
            <person name="Duplessis S."/>
            <person name="Cuomo C.A."/>
            <person name="Lin Y.-C."/>
            <person name="Aerts A."/>
            <person name="Tisserant E."/>
            <person name="Veneault-Fourrey C."/>
            <person name="Joly D.L."/>
            <person name="Hacquard S."/>
            <person name="Amselem J."/>
            <person name="Cantarel B.L."/>
            <person name="Chiu R."/>
            <person name="Coutinho P.M."/>
            <person name="Feau N."/>
            <person name="Field M."/>
            <person name="Frey P."/>
            <person name="Gelhaye E."/>
            <person name="Goldberg J."/>
            <person name="Grabherr M.G."/>
            <person name="Kodira C.D."/>
            <person name="Kohler A."/>
            <person name="Kuees U."/>
            <person name="Lindquist E.A."/>
            <person name="Lucas S.M."/>
            <person name="Mago R."/>
            <person name="Mauceli E."/>
            <person name="Morin E."/>
            <person name="Murat C."/>
            <person name="Pangilinan J.L."/>
            <person name="Park R."/>
            <person name="Pearson M."/>
            <person name="Quesneville H."/>
            <person name="Rouhier N."/>
            <person name="Sakthikumar S."/>
            <person name="Salamov A.A."/>
            <person name="Schmutz J."/>
            <person name="Selles B."/>
            <person name="Shapiro H."/>
            <person name="Tanguay P."/>
            <person name="Tuskan G.A."/>
            <person name="Henrissat B."/>
            <person name="Van de Peer Y."/>
            <person name="Rouze P."/>
            <person name="Ellis J.G."/>
            <person name="Dodds P.N."/>
            <person name="Schein J.E."/>
            <person name="Zhong S."/>
            <person name="Hamelin R.C."/>
            <person name="Grigoriev I.V."/>
            <person name="Szabo L.J."/>
            <person name="Martin F."/>
        </authorList>
    </citation>
    <scope>NUCLEOTIDE SEQUENCE [LARGE SCALE GENOMIC DNA]</scope>
    <source>
        <strain evidence="3">98AG31 / pathotype 3-4-7</strain>
    </source>
</reference>
<evidence type="ECO:0000313" key="3">
    <source>
        <dbReference type="Proteomes" id="UP000001072"/>
    </source>
</evidence>
<dbReference type="GeneID" id="18929296"/>
<feature type="compositionally biased region" description="Polar residues" evidence="1">
    <location>
        <begin position="106"/>
        <end position="125"/>
    </location>
</feature>
<dbReference type="KEGG" id="mlr:MELLADRAFT_59171"/>
<sequence length="224" mass="24791">MSIKNETTPMTSVNTTQQSTAIITVNDAIADFEANVRPGLLEPSNHHLTGDDAPACHPQHDPLHRVGTTQREQFNRNNEATVVVLFKIYTNDEAPVDMPAPKPTKRTASSKANSRGSGSKATSPAIQPPPSPQEKRTTPLDDDEEDTPLAFYNRKLKKVKVEKFETDPNFWVPDPSEEDAVLSSELEILEKHEYELDKFLINCGLSSGAIPKSQEWNEEALGSQ</sequence>
<dbReference type="Proteomes" id="UP000001072">
    <property type="component" value="Unassembled WGS sequence"/>
</dbReference>
<protein>
    <submittedName>
        <fullName evidence="2">Uncharacterized protein</fullName>
    </submittedName>
</protein>
<gene>
    <name evidence="2" type="ORF">MELLADRAFT_59171</name>
</gene>
<evidence type="ECO:0000313" key="2">
    <source>
        <dbReference type="EMBL" id="EGG12015.1"/>
    </source>
</evidence>
<organism evidence="3">
    <name type="scientific">Melampsora larici-populina (strain 98AG31 / pathotype 3-4-7)</name>
    <name type="common">Poplar leaf rust fungus</name>
    <dbReference type="NCBI Taxonomy" id="747676"/>
    <lineage>
        <taxon>Eukaryota</taxon>
        <taxon>Fungi</taxon>
        <taxon>Dikarya</taxon>
        <taxon>Basidiomycota</taxon>
        <taxon>Pucciniomycotina</taxon>
        <taxon>Pucciniomycetes</taxon>
        <taxon>Pucciniales</taxon>
        <taxon>Melampsoraceae</taxon>
        <taxon>Melampsora</taxon>
    </lineage>
</organism>
<dbReference type="InParanoid" id="F4R5A8"/>
<dbReference type="VEuPathDB" id="FungiDB:MELLADRAFT_59171"/>